<dbReference type="GO" id="GO:0009307">
    <property type="term" value="P:DNA restriction-modification system"/>
    <property type="evidence" value="ECO:0007669"/>
    <property type="project" value="InterPro"/>
</dbReference>
<keyword evidence="3" id="KW-0378">Hydrolase</keyword>
<evidence type="ECO:0000313" key="3">
    <source>
        <dbReference type="EMBL" id="MPM09227.1"/>
    </source>
</evidence>
<comment type="caution">
    <text evidence="3">The sequence shown here is derived from an EMBL/GenBank/DDBJ whole genome shotgun (WGS) entry which is preliminary data.</text>
</comment>
<dbReference type="InterPro" id="IPR041454">
    <property type="entry name" value="BsuBI/PstI_N"/>
</dbReference>
<dbReference type="AlphaFoldDB" id="A0A644WZU9"/>
<dbReference type="Pfam" id="PF17728">
    <property type="entry name" value="BsuBI_PstI_RE_N"/>
    <property type="match status" value="1"/>
</dbReference>
<name>A0A644WZU9_9ZZZZ</name>
<feature type="domain" description="BsuBI/PstI restriction endonuclease" evidence="1">
    <location>
        <begin position="152"/>
        <end position="304"/>
    </location>
</feature>
<reference evidence="3" key="1">
    <citation type="submission" date="2019-08" db="EMBL/GenBank/DDBJ databases">
        <authorList>
            <person name="Kucharzyk K."/>
            <person name="Murdoch R.W."/>
            <person name="Higgins S."/>
            <person name="Loffler F."/>
        </authorList>
    </citation>
    <scope>NUCLEOTIDE SEQUENCE</scope>
</reference>
<dbReference type="InterPro" id="IPR041963">
    <property type="entry name" value="BsuBI/PstI_C_sf"/>
</dbReference>
<dbReference type="GO" id="GO:0009036">
    <property type="term" value="F:type II site-specific deoxyribonuclease activity"/>
    <property type="evidence" value="ECO:0007669"/>
    <property type="project" value="UniProtKB-EC"/>
</dbReference>
<dbReference type="Gene3D" id="1.10.10.1820">
    <property type="entry name" value="BsuBI/PstI restriction endonuclease-like"/>
    <property type="match status" value="1"/>
</dbReference>
<dbReference type="GO" id="GO:0000287">
    <property type="term" value="F:magnesium ion binding"/>
    <property type="evidence" value="ECO:0007669"/>
    <property type="project" value="InterPro"/>
</dbReference>
<gene>
    <name evidence="3" type="primary">aplIR_2</name>
    <name evidence="3" type="ORF">SDC9_55543</name>
</gene>
<dbReference type="Gene3D" id="3.40.1350.80">
    <property type="match status" value="1"/>
</dbReference>
<protein>
    <submittedName>
        <fullName evidence="3">Type-2 restriction enzyme AplI</fullName>
        <ecNumber evidence="3">3.1.21.4</ecNumber>
    </submittedName>
</protein>
<dbReference type="EC" id="3.1.21.4" evidence="3"/>
<sequence>MSKIEEAQEILKSLGLPPAQYNEMAALTFLAICNIKENDKWAKATRQSLGVTKGIMTFVNENYGKSYAPNTRETFRRQVLHQFVQARVIDYNPDNPSLPVNSPRAHYALTSEVLEVVKTYKTRNWKNALKNFIDTVGKLSEVYLKERELIQIPVVLQNGEILKLSAGKHNEVQAAIVEQFAPRFTNGGTLLYLGDTAKKDLFVDEKGLKDLGIPIDQHSKLPDVVIYDNKRKWLFLIEAVTSHGPVSPKRLLELEDFLKNCKVGKVYVTAFPDMSEFKKHSNNIAWETEVWLMEVPDHMIHFNGDRFMGPR</sequence>
<evidence type="ECO:0000259" key="2">
    <source>
        <dbReference type="Pfam" id="PF17728"/>
    </source>
</evidence>
<dbReference type="InterPro" id="IPR009528">
    <property type="entry name" value="Restrct_endonuc_II_BsuBI_C"/>
</dbReference>
<dbReference type="InterPro" id="IPR041962">
    <property type="entry name" value="BsuBI/PstI_N_sf"/>
</dbReference>
<dbReference type="Pfam" id="PF06616">
    <property type="entry name" value="BsuBI_PstI_RE"/>
    <property type="match status" value="1"/>
</dbReference>
<dbReference type="EMBL" id="VSSQ01001545">
    <property type="protein sequence ID" value="MPM09227.1"/>
    <property type="molecule type" value="Genomic_DNA"/>
</dbReference>
<evidence type="ECO:0000259" key="1">
    <source>
        <dbReference type="Pfam" id="PF06616"/>
    </source>
</evidence>
<feature type="domain" description="BsuBI/PstI restriction endonuclease HTH" evidence="2">
    <location>
        <begin position="2"/>
        <end position="140"/>
    </location>
</feature>
<proteinExistence type="predicted"/>
<dbReference type="GO" id="GO:0003677">
    <property type="term" value="F:DNA binding"/>
    <property type="evidence" value="ECO:0007669"/>
    <property type="project" value="InterPro"/>
</dbReference>
<accession>A0A644WZU9</accession>
<organism evidence="3">
    <name type="scientific">bioreactor metagenome</name>
    <dbReference type="NCBI Taxonomy" id="1076179"/>
    <lineage>
        <taxon>unclassified sequences</taxon>
        <taxon>metagenomes</taxon>
        <taxon>ecological metagenomes</taxon>
    </lineage>
</organism>